<feature type="domain" description="YdbS-like PH" evidence="2">
    <location>
        <begin position="77"/>
        <end position="153"/>
    </location>
</feature>
<dbReference type="Proteomes" id="UP001288320">
    <property type="component" value="Unassembled WGS sequence"/>
</dbReference>
<keyword evidence="1" id="KW-0472">Membrane</keyword>
<feature type="transmembrane region" description="Helical" evidence="1">
    <location>
        <begin position="50"/>
        <end position="68"/>
    </location>
</feature>
<organism evidence="3 6">
    <name type="scientific">Actinotignum timonense</name>
    <dbReference type="NCBI Taxonomy" id="1870995"/>
    <lineage>
        <taxon>Bacteria</taxon>
        <taxon>Bacillati</taxon>
        <taxon>Actinomycetota</taxon>
        <taxon>Actinomycetes</taxon>
        <taxon>Actinomycetales</taxon>
        <taxon>Actinomycetaceae</taxon>
        <taxon>Actinotignum</taxon>
    </lineage>
</organism>
<dbReference type="AlphaFoldDB" id="A0AAW9HAP9"/>
<reference evidence="3 5" key="1">
    <citation type="submission" date="2023-10" db="EMBL/GenBank/DDBJ databases">
        <title>Whole Genome based description of the genera Actinobaculum and Actinotignum reveals a complex phylogenetic relationship within the species included in the genus Actinotignum.</title>
        <authorList>
            <person name="Jensen C.S."/>
            <person name="Dargis R."/>
            <person name="Kemp M."/>
            <person name="Christensen J.J."/>
        </authorList>
    </citation>
    <scope>NUCLEOTIDE SEQUENCE</scope>
    <source>
        <strain evidence="4 5">SLA_B089</strain>
        <strain evidence="3">SLA_B245</strain>
    </source>
</reference>
<protein>
    <submittedName>
        <fullName evidence="3">PH domain-containing protein</fullName>
    </submittedName>
</protein>
<accession>A0AAW9HAP9</accession>
<evidence type="ECO:0000313" key="4">
    <source>
        <dbReference type="EMBL" id="MDY5145752.1"/>
    </source>
</evidence>
<evidence type="ECO:0000256" key="1">
    <source>
        <dbReference type="SAM" id="Phobius"/>
    </source>
</evidence>
<keyword evidence="5" id="KW-1185">Reference proteome</keyword>
<keyword evidence="1" id="KW-0812">Transmembrane</keyword>
<proteinExistence type="predicted"/>
<evidence type="ECO:0000313" key="5">
    <source>
        <dbReference type="Proteomes" id="UP001284901"/>
    </source>
</evidence>
<keyword evidence="1" id="KW-1133">Transmembrane helix</keyword>
<dbReference type="Pfam" id="PF03703">
    <property type="entry name" value="bPH_2"/>
    <property type="match status" value="1"/>
</dbReference>
<dbReference type="Proteomes" id="UP001284901">
    <property type="component" value="Unassembled WGS sequence"/>
</dbReference>
<feature type="transmembrane region" description="Helical" evidence="1">
    <location>
        <begin position="21"/>
        <end position="44"/>
    </location>
</feature>
<evidence type="ECO:0000313" key="3">
    <source>
        <dbReference type="EMBL" id="MDY5140074.1"/>
    </source>
</evidence>
<comment type="caution">
    <text evidence="3">The sequence shown here is derived from an EMBL/GenBank/DDBJ whole genome shotgun (WGS) entry which is preliminary data.</text>
</comment>
<gene>
    <name evidence="3" type="ORF">R6G74_01915</name>
    <name evidence="4" type="ORF">R6P33_01775</name>
</gene>
<dbReference type="EMBL" id="JAWNFV010000003">
    <property type="protein sequence ID" value="MDY5140074.1"/>
    <property type="molecule type" value="Genomic_DNA"/>
</dbReference>
<dbReference type="RefSeq" id="WP_087069940.1">
    <property type="nucleotide sequence ID" value="NZ_CAUPFC010000017.1"/>
</dbReference>
<sequence length="164" mass="18291">MVTTPLDPGRNYRAVSRKLFTVRWIIAACFWLVLLIALAVAGFIVRPEPLAYYAPLLGLPILGFLIHLRIVSRQVNHLGYAMDDIALRLCRGIMFRRIDVVPYGRIQTVDVQSGPLLRRFGLAKVTLHTASMETDAVITGLPTAEADEVRERLLHLGVAEMEGV</sequence>
<evidence type="ECO:0000259" key="2">
    <source>
        <dbReference type="Pfam" id="PF03703"/>
    </source>
</evidence>
<dbReference type="EMBL" id="JAWNFY010000004">
    <property type="protein sequence ID" value="MDY5145752.1"/>
    <property type="molecule type" value="Genomic_DNA"/>
</dbReference>
<name>A0AAW9HAP9_9ACTO</name>
<evidence type="ECO:0000313" key="6">
    <source>
        <dbReference type="Proteomes" id="UP001288320"/>
    </source>
</evidence>
<dbReference type="GeneID" id="92813543"/>
<dbReference type="InterPro" id="IPR005182">
    <property type="entry name" value="YdbS-like_PH"/>
</dbReference>
<dbReference type="PANTHER" id="PTHR34473">
    <property type="entry name" value="UPF0699 TRANSMEMBRANE PROTEIN YDBS"/>
    <property type="match status" value="1"/>
</dbReference>
<dbReference type="PANTHER" id="PTHR34473:SF3">
    <property type="entry name" value="TRANSMEMBRANE PROTEIN-RELATED"/>
    <property type="match status" value="1"/>
</dbReference>